<reference evidence="1" key="1">
    <citation type="submission" date="2023-03" db="EMBL/GenBank/DDBJ databases">
        <title>Massive genome expansion in bonnet fungi (Mycena s.s.) driven by repeated elements and novel gene families across ecological guilds.</title>
        <authorList>
            <consortium name="Lawrence Berkeley National Laboratory"/>
            <person name="Harder C.B."/>
            <person name="Miyauchi S."/>
            <person name="Viragh M."/>
            <person name="Kuo A."/>
            <person name="Thoen E."/>
            <person name="Andreopoulos B."/>
            <person name="Lu D."/>
            <person name="Skrede I."/>
            <person name="Drula E."/>
            <person name="Henrissat B."/>
            <person name="Morin E."/>
            <person name="Kohler A."/>
            <person name="Barry K."/>
            <person name="LaButti K."/>
            <person name="Morin E."/>
            <person name="Salamov A."/>
            <person name="Lipzen A."/>
            <person name="Mereny Z."/>
            <person name="Hegedus B."/>
            <person name="Baldrian P."/>
            <person name="Stursova M."/>
            <person name="Weitz H."/>
            <person name="Taylor A."/>
            <person name="Grigoriev I.V."/>
            <person name="Nagy L.G."/>
            <person name="Martin F."/>
            <person name="Kauserud H."/>
        </authorList>
    </citation>
    <scope>NUCLEOTIDE SEQUENCE</scope>
    <source>
        <strain evidence="1">CBHHK002</strain>
    </source>
</reference>
<proteinExistence type="predicted"/>
<dbReference type="AlphaFoldDB" id="A0AAD7EI37"/>
<gene>
    <name evidence="1" type="ORF">DFH08DRAFT_818161</name>
</gene>
<evidence type="ECO:0000313" key="2">
    <source>
        <dbReference type="Proteomes" id="UP001218218"/>
    </source>
</evidence>
<organism evidence="1 2">
    <name type="scientific">Mycena albidolilacea</name>
    <dbReference type="NCBI Taxonomy" id="1033008"/>
    <lineage>
        <taxon>Eukaryota</taxon>
        <taxon>Fungi</taxon>
        <taxon>Dikarya</taxon>
        <taxon>Basidiomycota</taxon>
        <taxon>Agaricomycotina</taxon>
        <taxon>Agaricomycetes</taxon>
        <taxon>Agaricomycetidae</taxon>
        <taxon>Agaricales</taxon>
        <taxon>Marasmiineae</taxon>
        <taxon>Mycenaceae</taxon>
        <taxon>Mycena</taxon>
    </lineage>
</organism>
<dbReference type="Proteomes" id="UP001218218">
    <property type="component" value="Unassembled WGS sequence"/>
</dbReference>
<protein>
    <submittedName>
        <fullName evidence="1">Uncharacterized protein</fullName>
    </submittedName>
</protein>
<keyword evidence="2" id="KW-1185">Reference proteome</keyword>
<name>A0AAD7EI37_9AGAR</name>
<accession>A0AAD7EI37</accession>
<evidence type="ECO:0000313" key="1">
    <source>
        <dbReference type="EMBL" id="KAJ7323050.1"/>
    </source>
</evidence>
<comment type="caution">
    <text evidence="1">The sequence shown here is derived from an EMBL/GenBank/DDBJ whole genome shotgun (WGS) entry which is preliminary data.</text>
</comment>
<dbReference type="EMBL" id="JARIHO010000048">
    <property type="protein sequence ID" value="KAJ7323050.1"/>
    <property type="molecule type" value="Genomic_DNA"/>
</dbReference>
<sequence>MYPTGKEQPMSQKPCSACKGLIWLETLKRPEGDYKPLMERLTIHCRGWLVRAFHSSLDVLDAEGSHAEFIVIPEYINIVNHREELSQCLTRNCGNGSKCDLQHSVTLFQNAPSCQHLWGSVGPSPTSARCGAEWSSTYIRDGQDAIEDAAPKQSNEHTVASHLIFISGFINCLRLLLTQLLIGSCSTLMQSTTMDQMVTVTGVPLELLHRVVVLAPSPCQEKEVC</sequence>